<dbReference type="CDD" id="cd20558">
    <property type="entry name" value="CYCLIN_ScPCL7-like"/>
    <property type="match status" value="1"/>
</dbReference>
<dbReference type="PANTHER" id="PTHR15615:SF94">
    <property type="entry name" value="PHO85 CYCLIN-6-RELATED"/>
    <property type="match status" value="1"/>
</dbReference>
<evidence type="ECO:0000256" key="1">
    <source>
        <dbReference type="SAM" id="MobiDB-lite"/>
    </source>
</evidence>
<dbReference type="InterPro" id="IPR013922">
    <property type="entry name" value="Cyclin_PHO80-like"/>
</dbReference>
<dbReference type="Proteomes" id="UP001217754">
    <property type="component" value="Chromosome 7"/>
</dbReference>
<feature type="region of interest" description="Disordered" evidence="1">
    <location>
        <begin position="243"/>
        <end position="275"/>
    </location>
</feature>
<evidence type="ECO:0000313" key="2">
    <source>
        <dbReference type="EMBL" id="WFD40668.1"/>
    </source>
</evidence>
<dbReference type="GO" id="GO:0005634">
    <property type="term" value="C:nucleus"/>
    <property type="evidence" value="ECO:0007669"/>
    <property type="project" value="TreeGrafter"/>
</dbReference>
<feature type="region of interest" description="Disordered" evidence="1">
    <location>
        <begin position="367"/>
        <end position="388"/>
    </location>
</feature>
<dbReference type="GO" id="GO:0000307">
    <property type="term" value="C:cyclin-dependent protein kinase holoenzyme complex"/>
    <property type="evidence" value="ECO:0007669"/>
    <property type="project" value="TreeGrafter"/>
</dbReference>
<dbReference type="Gene3D" id="1.10.472.10">
    <property type="entry name" value="Cyclin-like"/>
    <property type="match status" value="1"/>
</dbReference>
<dbReference type="EMBL" id="CP119964">
    <property type="protein sequence ID" value="WFD40668.1"/>
    <property type="molecule type" value="Genomic_DNA"/>
</dbReference>
<feature type="region of interest" description="Disordered" evidence="1">
    <location>
        <begin position="1"/>
        <end position="90"/>
    </location>
</feature>
<feature type="compositionally biased region" description="Acidic residues" evidence="1">
    <location>
        <begin position="260"/>
        <end position="274"/>
    </location>
</feature>
<dbReference type="GO" id="GO:0019901">
    <property type="term" value="F:protein kinase binding"/>
    <property type="evidence" value="ECO:0007669"/>
    <property type="project" value="InterPro"/>
</dbReference>
<sequence>MADTIERNEATTMMASPPSHPTTPSSSRPNEDETTPESSRMSFKTRRTTLPSKNGAPNAAGTPPYTSSESVLRAQSDAASSSSGTPRQAPELAADELAHTGHHGATHGAPPHLDIANYPSAELLKMLAALLQHIATSNDQLRPMNSARVQEQANGGSLHTESRASSSQATLMLNDPRRPTTTTAALATLNAPSSTLCFHARHIPSISIEAYLLRILKYCPTTNDVFLSLLVYFDRMSRVGVTGAFPGDPQTEKSRPSSTEDGEAMESDPEEGAPEEVTFPGLRGFAIDSYNVHRLVIAGITVASKFFSDVFYTNARYAKVGGLAVHELNQLELHFLLLTDFRLTIPISEIQQYGDQLLAYASDRSASSTVPRPITAPETTTTDAETAV</sequence>
<dbReference type="PANTHER" id="PTHR15615">
    <property type="match status" value="1"/>
</dbReference>
<feature type="compositionally biased region" description="Polar residues" evidence="1">
    <location>
        <begin position="36"/>
        <end position="52"/>
    </location>
</feature>
<name>A0AAF0F0T3_9BASI</name>
<keyword evidence="3" id="KW-1185">Reference proteome</keyword>
<gene>
    <name evidence="2" type="primary">PCL7</name>
    <name evidence="2" type="ORF">MJAP1_003656</name>
</gene>
<accession>A0AAF0F0T3</accession>
<dbReference type="Pfam" id="PF08613">
    <property type="entry name" value="Cyclin"/>
    <property type="match status" value="2"/>
</dbReference>
<dbReference type="GeneID" id="85227307"/>
<protein>
    <submittedName>
        <fullName evidence="2">Cyclin-like protein interacting with PHO85</fullName>
    </submittedName>
</protein>
<feature type="compositionally biased region" description="Polar residues" evidence="1">
    <location>
        <begin position="77"/>
        <end position="86"/>
    </location>
</feature>
<reference evidence="2" key="1">
    <citation type="submission" date="2023-03" db="EMBL/GenBank/DDBJ databases">
        <title>Mating type loci evolution in Malassezia.</title>
        <authorList>
            <person name="Coelho M.A."/>
        </authorList>
    </citation>
    <scope>NUCLEOTIDE SEQUENCE</scope>
    <source>
        <strain evidence="2">CBS 9431</strain>
    </source>
</reference>
<dbReference type="RefSeq" id="XP_060123565.1">
    <property type="nucleotide sequence ID" value="XM_060267582.1"/>
</dbReference>
<organism evidence="2 3">
    <name type="scientific">Malassezia japonica</name>
    <dbReference type="NCBI Taxonomy" id="223818"/>
    <lineage>
        <taxon>Eukaryota</taxon>
        <taxon>Fungi</taxon>
        <taxon>Dikarya</taxon>
        <taxon>Basidiomycota</taxon>
        <taxon>Ustilaginomycotina</taxon>
        <taxon>Malasseziomycetes</taxon>
        <taxon>Malasseziales</taxon>
        <taxon>Malasseziaceae</taxon>
        <taxon>Malassezia</taxon>
    </lineage>
</organism>
<dbReference type="GO" id="GO:0016538">
    <property type="term" value="F:cyclin-dependent protein serine/threonine kinase regulator activity"/>
    <property type="evidence" value="ECO:0007669"/>
    <property type="project" value="TreeGrafter"/>
</dbReference>
<feature type="compositionally biased region" description="Low complexity" evidence="1">
    <location>
        <begin position="375"/>
        <end position="388"/>
    </location>
</feature>
<dbReference type="AlphaFoldDB" id="A0AAF0F0T3"/>
<proteinExistence type="predicted"/>
<evidence type="ECO:0000313" key="3">
    <source>
        <dbReference type="Proteomes" id="UP001217754"/>
    </source>
</evidence>